<dbReference type="PANTHER" id="PTHR33069">
    <property type="entry name" value="CHROMOSOME 7, WHOLE GENOME SHOTGUN SEQUENCE-RELATED"/>
    <property type="match status" value="1"/>
</dbReference>
<accession>A0A5B0R9V7</accession>
<organism evidence="1 2">
    <name type="scientific">Puccinia graminis f. sp. tritici</name>
    <dbReference type="NCBI Taxonomy" id="56615"/>
    <lineage>
        <taxon>Eukaryota</taxon>
        <taxon>Fungi</taxon>
        <taxon>Dikarya</taxon>
        <taxon>Basidiomycota</taxon>
        <taxon>Pucciniomycotina</taxon>
        <taxon>Pucciniomycetes</taxon>
        <taxon>Pucciniales</taxon>
        <taxon>Pucciniaceae</taxon>
        <taxon>Puccinia</taxon>
    </lineage>
</organism>
<name>A0A5B0R9V7_PUCGR</name>
<dbReference type="Proteomes" id="UP000325313">
    <property type="component" value="Unassembled WGS sequence"/>
</dbReference>
<reference evidence="1 2" key="1">
    <citation type="submission" date="2019-05" db="EMBL/GenBank/DDBJ databases">
        <title>Emergence of the Ug99 lineage of the wheat stem rust pathogen through somatic hybridization.</title>
        <authorList>
            <person name="Li F."/>
            <person name="Upadhyaya N.M."/>
            <person name="Sperschneider J."/>
            <person name="Matny O."/>
            <person name="Nguyen-Phuc H."/>
            <person name="Mago R."/>
            <person name="Raley C."/>
            <person name="Miller M.E."/>
            <person name="Silverstein K.A.T."/>
            <person name="Henningsen E."/>
            <person name="Hirsch C.D."/>
            <person name="Visser B."/>
            <person name="Pretorius Z.A."/>
            <person name="Steffenson B.J."/>
            <person name="Schwessinger B."/>
            <person name="Dodds P.N."/>
            <person name="Figueroa M."/>
        </authorList>
    </citation>
    <scope>NUCLEOTIDE SEQUENCE [LARGE SCALE GENOMIC DNA]</scope>
    <source>
        <strain evidence="1 2">Ug99</strain>
    </source>
</reference>
<proteinExistence type="predicted"/>
<evidence type="ECO:0000313" key="1">
    <source>
        <dbReference type="EMBL" id="KAA1122109.1"/>
    </source>
</evidence>
<dbReference type="PANTHER" id="PTHR33069:SF3">
    <property type="entry name" value="DYNEIN HEAVY CHAIN TAIL DOMAIN-CONTAINING PROTEIN"/>
    <property type="match status" value="1"/>
</dbReference>
<sequence>MAESVRKPPSSILEHQRHCWHYGDLLTCGFGRLRSKYHPTTAKRPDQTYIDNALAADSSIERVKTQLGLVEQLQSSLLPLLQGQINSLSLALDLSDLRDHPAPKLALILRIQAELDCTLDQIKYLVATLCPNLQPISNRTDDNHLKEFKSYRLCRLRTNFEGILSEQICEIFETADNIIKQMELSSAPANSSCADIDSLKKSLDRTVCGASDTIKSIADCFQASELAIAQHSWQDIRLEIEEQHRSILKKLNRSTRLKLKSDHFRAQSVIQLARLTLPIFKLSKVFFAKLSERGLARERVPVHTAISSDQINIIAESVDSVAERLHEIETFLDCANRRNGRSDQVITAAAILKGKFESPLFLVLLHFIPLIPDTEGLHRQKHYQDWCVTWNTHMSLAIHNFTLAAKSYTNARP</sequence>
<comment type="caution">
    <text evidence="1">The sequence shown here is derived from an EMBL/GenBank/DDBJ whole genome shotgun (WGS) entry which is preliminary data.</text>
</comment>
<dbReference type="AlphaFoldDB" id="A0A5B0R9V7"/>
<protein>
    <submittedName>
        <fullName evidence="1">Uncharacterized protein</fullName>
    </submittedName>
</protein>
<evidence type="ECO:0000313" key="2">
    <source>
        <dbReference type="Proteomes" id="UP000325313"/>
    </source>
</evidence>
<dbReference type="EMBL" id="VDEP01000236">
    <property type="protein sequence ID" value="KAA1122109.1"/>
    <property type="molecule type" value="Genomic_DNA"/>
</dbReference>
<gene>
    <name evidence="1" type="ORF">PGTUg99_028158</name>
</gene>